<evidence type="ECO:0000313" key="9">
    <source>
        <dbReference type="Proteomes" id="UP000265692"/>
    </source>
</evidence>
<reference evidence="8 9" key="1">
    <citation type="submission" date="2018-08" db="EMBL/GenBank/DDBJ databases">
        <title>Lysinibacillus sp. YLB-03 draft genome sequence.</title>
        <authorList>
            <person name="Yu L."/>
        </authorList>
    </citation>
    <scope>NUCLEOTIDE SEQUENCE [LARGE SCALE GENOMIC DNA]</scope>
    <source>
        <strain evidence="8 9">YLB-03</strain>
    </source>
</reference>
<dbReference type="OrthoDB" id="9808002at2"/>
<protein>
    <submittedName>
        <fullName evidence="8">Cysteine desulfurase</fullName>
    </submittedName>
</protein>
<organism evidence="8 9">
    <name type="scientific">Ureibacillus yapensis</name>
    <dbReference type="NCBI Taxonomy" id="2304605"/>
    <lineage>
        <taxon>Bacteria</taxon>
        <taxon>Bacillati</taxon>
        <taxon>Bacillota</taxon>
        <taxon>Bacilli</taxon>
        <taxon>Bacillales</taxon>
        <taxon>Caryophanaceae</taxon>
        <taxon>Ureibacillus</taxon>
    </lineage>
</organism>
<evidence type="ECO:0000256" key="3">
    <source>
        <dbReference type="ARBA" id="ARBA00022723"/>
    </source>
</evidence>
<evidence type="ECO:0000256" key="5">
    <source>
        <dbReference type="ARBA" id="ARBA00023004"/>
    </source>
</evidence>
<keyword evidence="3" id="KW-0479">Metal-binding</keyword>
<dbReference type="InterPro" id="IPR015421">
    <property type="entry name" value="PyrdxlP-dep_Trfase_major"/>
</dbReference>
<evidence type="ECO:0000256" key="2">
    <source>
        <dbReference type="ARBA" id="ARBA00006490"/>
    </source>
</evidence>
<gene>
    <name evidence="8" type="ORF">D1B33_15770</name>
</gene>
<dbReference type="Gene3D" id="3.40.640.10">
    <property type="entry name" value="Type I PLP-dependent aspartate aminotransferase-like (Major domain)"/>
    <property type="match status" value="1"/>
</dbReference>
<keyword evidence="6" id="KW-0411">Iron-sulfur</keyword>
<comment type="similarity">
    <text evidence="2">Belongs to the class-V pyridoxal-phosphate-dependent aminotransferase family. NifS/IscS subfamily.</text>
</comment>
<dbReference type="PIRSF" id="PIRSF005572">
    <property type="entry name" value="NifS"/>
    <property type="match status" value="1"/>
</dbReference>
<dbReference type="GO" id="GO:0046872">
    <property type="term" value="F:metal ion binding"/>
    <property type="evidence" value="ECO:0007669"/>
    <property type="project" value="UniProtKB-KW"/>
</dbReference>
<dbReference type="Gene3D" id="1.10.260.50">
    <property type="match status" value="1"/>
</dbReference>
<keyword evidence="5" id="KW-0408">Iron</keyword>
<name>A0A396S3K6_9BACL</name>
<proteinExistence type="inferred from homology"/>
<dbReference type="InterPro" id="IPR016454">
    <property type="entry name" value="Cysteine_dSase"/>
</dbReference>
<dbReference type="InterPro" id="IPR000192">
    <property type="entry name" value="Aminotrans_V_dom"/>
</dbReference>
<accession>A0A396S3K6</accession>
<sequence length="389" mass="42847">MIYLDNSATTKPLKEVLNTFVQVNESFYANPSSIHGAGVEANTLLDRARSQLAEILHTEDRFVLFTAGGTESNNFAILGVAKANTHKGKHIITTKIEHPSILEAVKSLQHEGYEVDYLDVDEAGVISLKELDEKLRKDTVLVSIMHVNNEMGAIQPIKEAAKLIHEKSRAAFHVDAVQSFGKLPVFFNGEEGPDLISLSGHKIHGLKGSGIIAFRKKMNIVPLLLGGGQELGLRSGTVAVPQAVALAKAARIAIEKMDENRLKYRKWHEELMVFLADFGEHIHILSTKSGAPHILSFSVKDLKGEILINALQARDILVSTSSACSSKQKKTSHVVEALNIVPNYKKGVIRLSFGALNTDQDIVEFKKAFTEVMKELKGELKNDLERNFN</sequence>
<dbReference type="EMBL" id="QWEI01000011">
    <property type="protein sequence ID" value="RHW33202.1"/>
    <property type="molecule type" value="Genomic_DNA"/>
</dbReference>
<dbReference type="AlphaFoldDB" id="A0A396S3K6"/>
<dbReference type="GO" id="GO:0031071">
    <property type="term" value="F:cysteine desulfurase activity"/>
    <property type="evidence" value="ECO:0007669"/>
    <property type="project" value="UniProtKB-ARBA"/>
</dbReference>
<dbReference type="PANTHER" id="PTHR11601">
    <property type="entry name" value="CYSTEINE DESULFURYLASE FAMILY MEMBER"/>
    <property type="match status" value="1"/>
</dbReference>
<dbReference type="RefSeq" id="WP_118877369.1">
    <property type="nucleotide sequence ID" value="NZ_QWEI01000011.1"/>
</dbReference>
<dbReference type="SUPFAM" id="SSF53383">
    <property type="entry name" value="PLP-dependent transferases"/>
    <property type="match status" value="1"/>
</dbReference>
<comment type="caution">
    <text evidence="8">The sequence shown here is derived from an EMBL/GenBank/DDBJ whole genome shotgun (WGS) entry which is preliminary data.</text>
</comment>
<evidence type="ECO:0000256" key="6">
    <source>
        <dbReference type="ARBA" id="ARBA00023014"/>
    </source>
</evidence>
<dbReference type="InterPro" id="IPR015422">
    <property type="entry name" value="PyrdxlP-dep_Trfase_small"/>
</dbReference>
<evidence type="ECO:0000259" key="7">
    <source>
        <dbReference type="Pfam" id="PF00266"/>
    </source>
</evidence>
<dbReference type="Pfam" id="PF00266">
    <property type="entry name" value="Aminotran_5"/>
    <property type="match status" value="1"/>
</dbReference>
<dbReference type="PANTHER" id="PTHR11601:SF50">
    <property type="entry name" value="CYSTEINE DESULFURASE ISCS 2-RELATED"/>
    <property type="match status" value="1"/>
</dbReference>
<dbReference type="InterPro" id="IPR015424">
    <property type="entry name" value="PyrdxlP-dep_Trfase"/>
</dbReference>
<feature type="domain" description="Aminotransferase class V" evidence="7">
    <location>
        <begin position="2"/>
        <end position="363"/>
    </location>
</feature>
<keyword evidence="9" id="KW-1185">Reference proteome</keyword>
<comment type="cofactor">
    <cofactor evidence="1">
        <name>pyridoxal 5'-phosphate</name>
        <dbReference type="ChEBI" id="CHEBI:597326"/>
    </cofactor>
</comment>
<dbReference type="FunFam" id="3.40.640.10:FF:000084">
    <property type="entry name" value="IscS-like cysteine desulfurase"/>
    <property type="match status" value="1"/>
</dbReference>
<evidence type="ECO:0000256" key="1">
    <source>
        <dbReference type="ARBA" id="ARBA00001933"/>
    </source>
</evidence>
<keyword evidence="4" id="KW-0663">Pyridoxal phosphate</keyword>
<evidence type="ECO:0000313" key="8">
    <source>
        <dbReference type="EMBL" id="RHW33202.1"/>
    </source>
</evidence>
<evidence type="ECO:0000256" key="4">
    <source>
        <dbReference type="ARBA" id="ARBA00022898"/>
    </source>
</evidence>
<dbReference type="GO" id="GO:0051536">
    <property type="term" value="F:iron-sulfur cluster binding"/>
    <property type="evidence" value="ECO:0007669"/>
    <property type="project" value="UniProtKB-KW"/>
</dbReference>
<dbReference type="Proteomes" id="UP000265692">
    <property type="component" value="Unassembled WGS sequence"/>
</dbReference>
<dbReference type="Gene3D" id="3.90.1150.10">
    <property type="entry name" value="Aspartate Aminotransferase, domain 1"/>
    <property type="match status" value="1"/>
</dbReference>